<dbReference type="PANTHER" id="PTHR43798">
    <property type="entry name" value="MONOACYLGLYCEROL LIPASE"/>
    <property type="match status" value="1"/>
</dbReference>
<evidence type="ECO:0000313" key="3">
    <source>
        <dbReference type="Proteomes" id="UP001485459"/>
    </source>
</evidence>
<organism evidence="2 3">
    <name type="scientific">Chitinophaga pollutisoli</name>
    <dbReference type="NCBI Taxonomy" id="3133966"/>
    <lineage>
        <taxon>Bacteria</taxon>
        <taxon>Pseudomonadati</taxon>
        <taxon>Bacteroidota</taxon>
        <taxon>Chitinophagia</taxon>
        <taxon>Chitinophagales</taxon>
        <taxon>Chitinophagaceae</taxon>
        <taxon>Chitinophaga</taxon>
    </lineage>
</organism>
<keyword evidence="3" id="KW-1185">Reference proteome</keyword>
<dbReference type="Proteomes" id="UP001485459">
    <property type="component" value="Chromosome"/>
</dbReference>
<dbReference type="Pfam" id="PF00561">
    <property type="entry name" value="Abhydrolase_1"/>
    <property type="match status" value="1"/>
</dbReference>
<keyword evidence="2" id="KW-0378">Hydrolase</keyword>
<dbReference type="InterPro" id="IPR000073">
    <property type="entry name" value="AB_hydrolase_1"/>
</dbReference>
<dbReference type="InterPro" id="IPR050266">
    <property type="entry name" value="AB_hydrolase_sf"/>
</dbReference>
<name>A0ABZ2YUZ3_9BACT</name>
<accession>A0ABZ2YUZ3</accession>
<proteinExistence type="predicted"/>
<dbReference type="InterPro" id="IPR029058">
    <property type="entry name" value="AB_hydrolase_fold"/>
</dbReference>
<feature type="domain" description="AB hydrolase-1" evidence="1">
    <location>
        <begin position="23"/>
        <end position="248"/>
    </location>
</feature>
<dbReference type="SUPFAM" id="SSF53474">
    <property type="entry name" value="alpha/beta-Hydrolases"/>
    <property type="match status" value="1"/>
</dbReference>
<protein>
    <submittedName>
        <fullName evidence="2">Alpha/beta hydrolase</fullName>
    </submittedName>
</protein>
<evidence type="ECO:0000259" key="1">
    <source>
        <dbReference type="Pfam" id="PF00561"/>
    </source>
</evidence>
<evidence type="ECO:0000313" key="2">
    <source>
        <dbReference type="EMBL" id="WZN43665.1"/>
    </source>
</evidence>
<dbReference type="Gene3D" id="3.40.50.1820">
    <property type="entry name" value="alpha/beta hydrolase"/>
    <property type="match status" value="1"/>
</dbReference>
<dbReference type="PANTHER" id="PTHR43798:SF33">
    <property type="entry name" value="HYDROLASE, PUTATIVE (AFU_ORTHOLOGUE AFUA_2G14860)-RELATED"/>
    <property type="match status" value="1"/>
</dbReference>
<dbReference type="EMBL" id="CP149822">
    <property type="protein sequence ID" value="WZN43665.1"/>
    <property type="molecule type" value="Genomic_DNA"/>
</dbReference>
<dbReference type="PRINTS" id="PR00111">
    <property type="entry name" value="ABHYDROLASE"/>
</dbReference>
<reference evidence="3" key="1">
    <citation type="submission" date="2024-03" db="EMBL/GenBank/DDBJ databases">
        <title>Chitinophaga horti sp. nov., isolated from garden soil.</title>
        <authorList>
            <person name="Lee D.S."/>
            <person name="Han D.M."/>
            <person name="Baek J.H."/>
            <person name="Choi D.G."/>
            <person name="Jeon J.H."/>
            <person name="Jeon C.O."/>
        </authorList>
    </citation>
    <scope>NUCLEOTIDE SEQUENCE [LARGE SCALE GENOMIC DNA]</scope>
    <source>
        <strain evidence="3">GPA1</strain>
    </source>
</reference>
<dbReference type="RefSeq" id="WP_341838468.1">
    <property type="nucleotide sequence ID" value="NZ_CP149822.1"/>
</dbReference>
<sequence length="268" mass="30752">MEFNLTYLDSTFSGLKTGEGPDLLICFHGFGESASHFRCMEAGLGNIFTIVALDMPFHGKTVWNEGRPMEKQDLAALTEKILERTGKQTFSLLGYSMGGRLSLCIVEQMADRVRHLILAAPDGLKNNPWHMFATRTILGNRIFSYNTRNPALFFRLLTFWRRSGLLNESVYKFALHRMDRLEKRQLVYNVWTIMRRMLPRKKLCKRRMAQAGIDTLLIFGKYDRVIPPVIGENFADGSFPCRLLVLDKGHQLITEQLGFIIRNNISIS</sequence>
<gene>
    <name evidence="2" type="ORF">WJU16_11575</name>
</gene>
<dbReference type="GO" id="GO:0016787">
    <property type="term" value="F:hydrolase activity"/>
    <property type="evidence" value="ECO:0007669"/>
    <property type="project" value="UniProtKB-KW"/>
</dbReference>